<protein>
    <recommendedName>
        <fullName evidence="7">DNA ligase B</fullName>
        <ecNumber evidence="7">6.5.1.2</ecNumber>
    </recommendedName>
    <alternativeName>
        <fullName evidence="7">Polydeoxyribonucleotide synthase [NAD(+)] B</fullName>
    </alternativeName>
</protein>
<comment type="catalytic activity">
    <reaction evidence="6 7">
        <text>NAD(+) + (deoxyribonucleotide)n-3'-hydroxyl + 5'-phospho-(deoxyribonucleotide)m = (deoxyribonucleotide)n+m + AMP + beta-nicotinamide D-nucleotide.</text>
        <dbReference type="EC" id="6.5.1.2"/>
    </reaction>
</comment>
<dbReference type="Proteomes" id="UP000050564">
    <property type="component" value="Unassembled WGS sequence"/>
</dbReference>
<feature type="chain" id="PRO_5033234614" description="DNA ligase B" evidence="8">
    <location>
        <begin position="23"/>
        <end position="563"/>
    </location>
</feature>
<evidence type="ECO:0000313" key="11">
    <source>
        <dbReference type="EMBL" id="RMN24304.1"/>
    </source>
</evidence>
<dbReference type="InterPro" id="IPR012340">
    <property type="entry name" value="NA-bd_OB-fold"/>
</dbReference>
<dbReference type="RefSeq" id="WP_054998972.1">
    <property type="nucleotide sequence ID" value="NZ_FNKU01000001.1"/>
</dbReference>
<gene>
    <name evidence="7" type="primary">ligB</name>
    <name evidence="10" type="ORF">ALO81_03297</name>
    <name evidence="11" type="ORF">ALQ64_01192</name>
</gene>
<dbReference type="EMBL" id="RBOW01000722">
    <property type="protein sequence ID" value="RMN24304.1"/>
    <property type="molecule type" value="Genomic_DNA"/>
</dbReference>
<feature type="signal peptide" evidence="8">
    <location>
        <begin position="1"/>
        <end position="22"/>
    </location>
</feature>
<dbReference type="SUPFAM" id="SSF56091">
    <property type="entry name" value="DNA ligase/mRNA capping enzyme, catalytic domain"/>
    <property type="match status" value="1"/>
</dbReference>
<reference evidence="11 13" key="2">
    <citation type="submission" date="2018-08" db="EMBL/GenBank/DDBJ databases">
        <title>Recombination of ecologically and evolutionarily significant loci maintains genetic cohesion in the Pseudomonas syringae species complex.</title>
        <authorList>
            <person name="Dillon M."/>
            <person name="Thakur S."/>
            <person name="Almeida R.N.D."/>
            <person name="Weir B.S."/>
            <person name="Guttman D.S."/>
        </authorList>
    </citation>
    <scope>NUCLEOTIDE SEQUENCE [LARGE SCALE GENOMIC DNA]</scope>
    <source>
        <strain evidence="11 13">ICMP 2821</strain>
    </source>
</reference>
<dbReference type="GO" id="GO:0006260">
    <property type="term" value="P:DNA replication"/>
    <property type="evidence" value="ECO:0007669"/>
    <property type="project" value="UniProtKB-KW"/>
</dbReference>
<keyword evidence="8" id="KW-0732">Signal</keyword>
<dbReference type="Gene3D" id="3.30.470.30">
    <property type="entry name" value="DNA ligase/mRNA capping enzyme"/>
    <property type="match status" value="1"/>
</dbReference>
<keyword evidence="2 7" id="KW-0235">DNA replication</keyword>
<dbReference type="InterPro" id="IPR004150">
    <property type="entry name" value="NAD_DNA_ligase_OB"/>
</dbReference>
<comment type="similarity">
    <text evidence="7">Belongs to the NAD-dependent DNA ligase family. LigB subfamily.</text>
</comment>
<dbReference type="SUPFAM" id="SSF47781">
    <property type="entry name" value="RuvA domain 2-like"/>
    <property type="match status" value="1"/>
</dbReference>
<evidence type="ECO:0000256" key="8">
    <source>
        <dbReference type="SAM" id="SignalP"/>
    </source>
</evidence>
<evidence type="ECO:0000256" key="1">
    <source>
        <dbReference type="ARBA" id="ARBA00022598"/>
    </source>
</evidence>
<dbReference type="PANTHER" id="PTHR47810:SF1">
    <property type="entry name" value="DNA LIGASE B"/>
    <property type="match status" value="1"/>
</dbReference>
<dbReference type="EMBL" id="LJPX01000096">
    <property type="protein sequence ID" value="KPW79798.1"/>
    <property type="molecule type" value="Genomic_DNA"/>
</dbReference>
<sequence>MLPALRLMTCALLTFFTTLSHASHASQCPDWSPAKASSEITALQQQIASWEDSYHRQGISLIPDELYDQARQKLSAWRTCFAVSTPEANPLATATGPLAHPIPHTGVNKLADEKDVKAWLKGRTDLWIQPKVDGVAVTLIYDEGRLVQAISRGDGIQGQDWTPQARLIKAIPRQLPRTESVILQGELYWRLDEHIQATSGSVNARSKVAGLLARQTIKPQQADAIGLFVWDWPNGPADMAQRLAGLQAMGFGDSVGYTHLLENHAQAAKWREHWYRNPLPFATDGVIMRQGQRPPAQRWQATAPYWIAAWKHPYAQTLAEVRNINFTVGRSGRITPVLELTPVRLDDRIVTRISAGSLQRWQALDIRPGDQVAVSLTGLTIPRLDSVVSRATERAEMSTPNARDFHELSCWQATPGCESQFRARLVWLSGKKGLALPGVGPGTWDRLIENGRIAGLLDWMTLNHAELANIPGFAERSSAKLLASLQTARERPFQVWLKAIGLPPTGTAKLPDNWHDLAARSVEQWQAEPGIGPGRAAKLRAFFHDPQVQAISQQLQAQGISGF</sequence>
<evidence type="ECO:0000256" key="7">
    <source>
        <dbReference type="HAMAP-Rule" id="MF_01587"/>
    </source>
</evidence>
<dbReference type="InterPro" id="IPR050326">
    <property type="entry name" value="NAD_dep_DNA_ligaseB"/>
</dbReference>
<dbReference type="Pfam" id="PF01653">
    <property type="entry name" value="DNA_ligase_aden"/>
    <property type="match status" value="1"/>
</dbReference>
<dbReference type="SMART" id="SM00532">
    <property type="entry name" value="LIGANc"/>
    <property type="match status" value="1"/>
</dbReference>
<dbReference type="InterPro" id="IPR020923">
    <property type="entry name" value="DNA_ligase_B"/>
</dbReference>
<accession>A0A0N8QZZ9</accession>
<comment type="function">
    <text evidence="7">Catalyzes the formation of phosphodiester linkages between 5'-phosphoryl and 3'-hydroxyl groups in double-stranded DNA using NAD as a coenzyme and as the energy source for the reaction.</text>
</comment>
<evidence type="ECO:0000313" key="10">
    <source>
        <dbReference type="EMBL" id="KPW79798.1"/>
    </source>
</evidence>
<dbReference type="PATRIC" id="fig|86840.3.peg.4651"/>
<proteinExistence type="inferred from homology"/>
<dbReference type="HAMAP" id="MF_01587">
    <property type="entry name" value="DNA_ligase_B"/>
    <property type="match status" value="1"/>
</dbReference>
<dbReference type="Pfam" id="PF03120">
    <property type="entry name" value="OB_DNA_ligase"/>
    <property type="match status" value="1"/>
</dbReference>
<evidence type="ECO:0000256" key="3">
    <source>
        <dbReference type="ARBA" id="ARBA00022763"/>
    </source>
</evidence>
<dbReference type="GO" id="GO:0006281">
    <property type="term" value="P:DNA repair"/>
    <property type="evidence" value="ECO:0007669"/>
    <property type="project" value="UniProtKB-KW"/>
</dbReference>
<keyword evidence="3 7" id="KW-0227">DNA damage</keyword>
<evidence type="ECO:0000256" key="6">
    <source>
        <dbReference type="ARBA" id="ARBA00034005"/>
    </source>
</evidence>
<dbReference type="NCBIfam" id="NF005987">
    <property type="entry name" value="PRK08097.1"/>
    <property type="match status" value="1"/>
</dbReference>
<feature type="domain" description="NAD-dependent DNA ligase N-terminal" evidence="9">
    <location>
        <begin position="35"/>
        <end position="433"/>
    </location>
</feature>
<dbReference type="SUPFAM" id="SSF50249">
    <property type="entry name" value="Nucleic acid-binding proteins"/>
    <property type="match status" value="1"/>
</dbReference>
<evidence type="ECO:0000259" key="9">
    <source>
        <dbReference type="SMART" id="SM00532"/>
    </source>
</evidence>
<dbReference type="InterPro" id="IPR010994">
    <property type="entry name" value="RuvA_2-like"/>
</dbReference>
<feature type="active site" description="N6-AMP-lysine intermediate" evidence="7">
    <location>
        <position position="131"/>
    </location>
</feature>
<dbReference type="Gene3D" id="1.10.150.20">
    <property type="entry name" value="5' to 3' exonuclease, C-terminal subdomain"/>
    <property type="match status" value="2"/>
</dbReference>
<dbReference type="EC" id="6.5.1.2" evidence="7"/>
<dbReference type="Proteomes" id="UP000281372">
    <property type="component" value="Unassembled WGS sequence"/>
</dbReference>
<name>A0A0N8QZZ9_PSECA</name>
<comment type="caution">
    <text evidence="10">The sequence shown here is derived from an EMBL/GenBank/DDBJ whole genome shotgun (WGS) entry which is preliminary data.</text>
</comment>
<dbReference type="PROSITE" id="PS01056">
    <property type="entry name" value="DNA_LIGASE_N2"/>
    <property type="match status" value="1"/>
</dbReference>
<dbReference type="InterPro" id="IPR013840">
    <property type="entry name" value="DNAligase_N"/>
</dbReference>
<dbReference type="InterPro" id="IPR033136">
    <property type="entry name" value="DNA_ligase_CS"/>
</dbReference>
<evidence type="ECO:0000313" key="12">
    <source>
        <dbReference type="Proteomes" id="UP000050564"/>
    </source>
</evidence>
<organism evidence="10 12">
    <name type="scientific">Pseudomonas cannabina</name>
    <dbReference type="NCBI Taxonomy" id="86840"/>
    <lineage>
        <taxon>Bacteria</taxon>
        <taxon>Pseudomonadati</taxon>
        <taxon>Pseudomonadota</taxon>
        <taxon>Gammaproteobacteria</taxon>
        <taxon>Pseudomonadales</taxon>
        <taxon>Pseudomonadaceae</taxon>
        <taxon>Pseudomonas</taxon>
    </lineage>
</organism>
<dbReference type="PANTHER" id="PTHR47810">
    <property type="entry name" value="DNA LIGASE"/>
    <property type="match status" value="1"/>
</dbReference>
<evidence type="ECO:0000256" key="2">
    <source>
        <dbReference type="ARBA" id="ARBA00022705"/>
    </source>
</evidence>
<dbReference type="Gene3D" id="2.40.50.140">
    <property type="entry name" value="Nucleic acid-binding proteins"/>
    <property type="match status" value="1"/>
</dbReference>
<keyword evidence="4 7" id="KW-0520">NAD</keyword>
<evidence type="ECO:0000256" key="4">
    <source>
        <dbReference type="ARBA" id="ARBA00023027"/>
    </source>
</evidence>
<dbReference type="GO" id="GO:0003911">
    <property type="term" value="F:DNA ligase (NAD+) activity"/>
    <property type="evidence" value="ECO:0007669"/>
    <property type="project" value="UniProtKB-UniRule"/>
</dbReference>
<evidence type="ECO:0000256" key="5">
    <source>
        <dbReference type="ARBA" id="ARBA00023204"/>
    </source>
</evidence>
<dbReference type="InterPro" id="IPR001679">
    <property type="entry name" value="DNA_ligase"/>
</dbReference>
<evidence type="ECO:0000313" key="13">
    <source>
        <dbReference type="Proteomes" id="UP000281372"/>
    </source>
</evidence>
<dbReference type="AlphaFoldDB" id="A0A0N8QZZ9"/>
<reference evidence="10 12" key="1">
    <citation type="submission" date="2015-09" db="EMBL/GenBank/DDBJ databases">
        <title>Genome announcement of multiple Pseudomonas syringae strains.</title>
        <authorList>
            <person name="Thakur S."/>
            <person name="Wang P.W."/>
            <person name="Gong Y."/>
            <person name="Weir B.S."/>
            <person name="Guttman D.S."/>
        </authorList>
    </citation>
    <scope>NUCLEOTIDE SEQUENCE [LARGE SCALE GENOMIC DNA]</scope>
    <source>
        <strain evidence="10 12">ICMP2823</strain>
    </source>
</reference>
<dbReference type="Gene3D" id="1.10.287.610">
    <property type="entry name" value="Helix hairpin bin"/>
    <property type="match status" value="1"/>
</dbReference>
<keyword evidence="1 7" id="KW-0436">Ligase</keyword>
<dbReference type="PIRSF" id="PIRSF001604">
    <property type="entry name" value="LigA"/>
    <property type="match status" value="1"/>
</dbReference>
<keyword evidence="5 7" id="KW-0234">DNA repair</keyword>
<dbReference type="InterPro" id="IPR013839">
    <property type="entry name" value="DNAligase_adenylation"/>
</dbReference>